<gene>
    <name evidence="8" type="ORF">METZ01_LOCUS56585</name>
</gene>
<dbReference type="PANTHER" id="PTHR30560:SF3">
    <property type="entry name" value="TRIGGER FACTOR-LIKE PROTEIN TIG, CHLOROPLASTIC"/>
    <property type="match status" value="1"/>
</dbReference>
<evidence type="ECO:0000256" key="6">
    <source>
        <dbReference type="ARBA" id="ARBA00023235"/>
    </source>
</evidence>
<dbReference type="Gene3D" id="3.30.70.1050">
    <property type="entry name" value="Trigger factor ribosome-binding domain"/>
    <property type="match status" value="1"/>
</dbReference>
<sequence length="448" mass="50676">MNVSVESPGPILRRMTITVPAGELDQRIETRILRLAKTAKLPGFRPGKIPRKVVESRFSSQVLQEAVEELIDLSYRDALQEKSIVPVGMPSIEAKKMTRGEDLEYVATVEVFPTIGKLNIRGQKIEKPIFSVEEGDIDRTIETLRIQHTEWEAKEIPSQSGDRLMINYLGTIEGEPFEGGESKDHSVILGQGGLLPEFETELNGQLPGAELSITTKFPADYPAKAVAGKEAFFSVQVKEVAKPRLPDVNEEFIQKFGLSEGTEDAFRSQIRENLAQEADSRVKAQLKGSVFDALLDDNEFELPKVLVEEEINRAVETIRVQTEQQGLPSDRPIDREHYREVAERRVRLALVVREAVRERDIKADDFAVRPRIEKLAQSYDDPKQVIDWYYADAARLSQFEAMVVEELLVEQLLEEAMVVEKEMTLQEFMNPVSPNAVDTEREQDMEAP</sequence>
<dbReference type="SUPFAM" id="SSF102735">
    <property type="entry name" value="Trigger factor ribosome-binding domain"/>
    <property type="match status" value="1"/>
</dbReference>
<dbReference type="GO" id="GO:0044183">
    <property type="term" value="F:protein folding chaperone"/>
    <property type="evidence" value="ECO:0007669"/>
    <property type="project" value="TreeGrafter"/>
</dbReference>
<dbReference type="PROSITE" id="PS50059">
    <property type="entry name" value="FKBP_PPIASE"/>
    <property type="match status" value="1"/>
</dbReference>
<feature type="domain" description="PPIase FKBP-type" evidence="7">
    <location>
        <begin position="161"/>
        <end position="243"/>
    </location>
</feature>
<evidence type="ECO:0000256" key="4">
    <source>
        <dbReference type="ARBA" id="ARBA00023110"/>
    </source>
</evidence>
<dbReference type="InterPro" id="IPR008880">
    <property type="entry name" value="Trigger_fac_C"/>
</dbReference>
<dbReference type="GO" id="GO:0043335">
    <property type="term" value="P:protein unfolding"/>
    <property type="evidence" value="ECO:0007669"/>
    <property type="project" value="TreeGrafter"/>
</dbReference>
<dbReference type="Gene3D" id="3.10.50.40">
    <property type="match status" value="1"/>
</dbReference>
<dbReference type="NCBIfam" id="TIGR00115">
    <property type="entry name" value="tig"/>
    <property type="match status" value="1"/>
</dbReference>
<dbReference type="SUPFAM" id="SSF109998">
    <property type="entry name" value="Triger factor/SurA peptide-binding domain-like"/>
    <property type="match status" value="1"/>
</dbReference>
<protein>
    <recommendedName>
        <fullName evidence="3">peptidylprolyl isomerase</fullName>
        <ecNumber evidence="3">5.2.1.8</ecNumber>
    </recommendedName>
</protein>
<evidence type="ECO:0000256" key="3">
    <source>
        <dbReference type="ARBA" id="ARBA00013194"/>
    </source>
</evidence>
<dbReference type="HAMAP" id="MF_00303">
    <property type="entry name" value="Trigger_factor_Tig"/>
    <property type="match status" value="1"/>
</dbReference>
<evidence type="ECO:0000256" key="1">
    <source>
        <dbReference type="ARBA" id="ARBA00000971"/>
    </source>
</evidence>
<dbReference type="GO" id="GO:0015031">
    <property type="term" value="P:protein transport"/>
    <property type="evidence" value="ECO:0007669"/>
    <property type="project" value="InterPro"/>
</dbReference>
<dbReference type="AlphaFoldDB" id="A0A381SK47"/>
<dbReference type="InterPro" id="IPR008881">
    <property type="entry name" value="Trigger_fac_ribosome-bd_bac"/>
</dbReference>
<dbReference type="EMBL" id="UINC01003144">
    <property type="protein sequence ID" value="SVA03731.1"/>
    <property type="molecule type" value="Genomic_DNA"/>
</dbReference>
<dbReference type="GO" id="GO:0003755">
    <property type="term" value="F:peptidyl-prolyl cis-trans isomerase activity"/>
    <property type="evidence" value="ECO:0007669"/>
    <property type="project" value="UniProtKB-KW"/>
</dbReference>
<dbReference type="Gene3D" id="1.10.3120.10">
    <property type="entry name" value="Trigger factor, C-terminal domain"/>
    <property type="match status" value="1"/>
</dbReference>
<dbReference type="InterPro" id="IPR046357">
    <property type="entry name" value="PPIase_dom_sf"/>
</dbReference>
<dbReference type="EC" id="5.2.1.8" evidence="3"/>
<evidence type="ECO:0000313" key="8">
    <source>
        <dbReference type="EMBL" id="SVA03731.1"/>
    </source>
</evidence>
<reference evidence="8" key="1">
    <citation type="submission" date="2018-05" db="EMBL/GenBank/DDBJ databases">
        <authorList>
            <person name="Lanie J.A."/>
            <person name="Ng W.-L."/>
            <person name="Kazmierczak K.M."/>
            <person name="Andrzejewski T.M."/>
            <person name="Davidsen T.M."/>
            <person name="Wayne K.J."/>
            <person name="Tettelin H."/>
            <person name="Glass J.I."/>
            <person name="Rusch D."/>
            <person name="Podicherti R."/>
            <person name="Tsui H.-C.T."/>
            <person name="Winkler M.E."/>
        </authorList>
    </citation>
    <scope>NUCLEOTIDE SEQUENCE</scope>
</reference>
<dbReference type="GO" id="GO:0043022">
    <property type="term" value="F:ribosome binding"/>
    <property type="evidence" value="ECO:0007669"/>
    <property type="project" value="TreeGrafter"/>
</dbReference>
<dbReference type="GO" id="GO:0051083">
    <property type="term" value="P:'de novo' cotranslational protein folding"/>
    <property type="evidence" value="ECO:0007669"/>
    <property type="project" value="TreeGrafter"/>
</dbReference>
<evidence type="ECO:0000259" key="7">
    <source>
        <dbReference type="PROSITE" id="PS50059"/>
    </source>
</evidence>
<dbReference type="SUPFAM" id="SSF54534">
    <property type="entry name" value="FKBP-like"/>
    <property type="match status" value="1"/>
</dbReference>
<evidence type="ECO:0000256" key="2">
    <source>
        <dbReference type="ARBA" id="ARBA00005464"/>
    </source>
</evidence>
<dbReference type="Pfam" id="PF00254">
    <property type="entry name" value="FKBP_C"/>
    <property type="match status" value="1"/>
</dbReference>
<dbReference type="Pfam" id="PF05698">
    <property type="entry name" value="Trigger_C"/>
    <property type="match status" value="1"/>
</dbReference>
<evidence type="ECO:0000256" key="5">
    <source>
        <dbReference type="ARBA" id="ARBA00023186"/>
    </source>
</evidence>
<accession>A0A381SK47</accession>
<dbReference type="InterPro" id="IPR037041">
    <property type="entry name" value="Trigger_fac_C_sf"/>
</dbReference>
<dbReference type="PIRSF" id="PIRSF003095">
    <property type="entry name" value="Trigger_factor"/>
    <property type="match status" value="1"/>
</dbReference>
<comment type="similarity">
    <text evidence="2">Belongs to the FKBP-type PPIase family. Tig subfamily.</text>
</comment>
<dbReference type="InterPro" id="IPR036611">
    <property type="entry name" value="Trigger_fac_ribosome-bd_sf"/>
</dbReference>
<dbReference type="InterPro" id="IPR005215">
    <property type="entry name" value="Trig_fac"/>
</dbReference>
<dbReference type="InterPro" id="IPR001179">
    <property type="entry name" value="PPIase_FKBP_dom"/>
</dbReference>
<keyword evidence="6" id="KW-0413">Isomerase</keyword>
<dbReference type="PANTHER" id="PTHR30560">
    <property type="entry name" value="TRIGGER FACTOR CHAPERONE AND PEPTIDYL-PROLYL CIS/TRANS ISOMERASE"/>
    <property type="match status" value="1"/>
</dbReference>
<dbReference type="InterPro" id="IPR027304">
    <property type="entry name" value="Trigger_fact/SurA_dom_sf"/>
</dbReference>
<comment type="catalytic activity">
    <reaction evidence="1">
        <text>[protein]-peptidylproline (omega=180) = [protein]-peptidylproline (omega=0)</text>
        <dbReference type="Rhea" id="RHEA:16237"/>
        <dbReference type="Rhea" id="RHEA-COMP:10747"/>
        <dbReference type="Rhea" id="RHEA-COMP:10748"/>
        <dbReference type="ChEBI" id="CHEBI:83833"/>
        <dbReference type="ChEBI" id="CHEBI:83834"/>
        <dbReference type="EC" id="5.2.1.8"/>
    </reaction>
</comment>
<keyword evidence="5" id="KW-0143">Chaperone</keyword>
<proteinExistence type="inferred from homology"/>
<organism evidence="8">
    <name type="scientific">marine metagenome</name>
    <dbReference type="NCBI Taxonomy" id="408172"/>
    <lineage>
        <taxon>unclassified sequences</taxon>
        <taxon>metagenomes</taxon>
        <taxon>ecological metagenomes</taxon>
    </lineage>
</organism>
<name>A0A381SK47_9ZZZZ</name>
<dbReference type="Pfam" id="PF05697">
    <property type="entry name" value="Trigger_N"/>
    <property type="match status" value="1"/>
</dbReference>
<keyword evidence="4" id="KW-0697">Rotamase</keyword>